<comment type="catalytic activity">
    <reaction evidence="1">
        <text>Hydrolysis of terminal, non-reducing alpha-D-galactose residues in alpha-D-galactosides, including galactose oligosaccharides, galactomannans and galactolipids.</text>
        <dbReference type="EC" id="3.2.1.22"/>
    </reaction>
</comment>
<keyword evidence="4" id="KW-0812">Transmembrane</keyword>
<keyword evidence="6" id="KW-0378">Hydrolase</keyword>
<keyword evidence="4" id="KW-1133">Transmembrane helix</keyword>
<gene>
    <name evidence="6" type="ORF">EDB81DRAFT_883339</name>
</gene>
<dbReference type="EC" id="3.2.1.22" evidence="2"/>
<feature type="compositionally biased region" description="Acidic residues" evidence="3">
    <location>
        <begin position="61"/>
        <end position="71"/>
    </location>
</feature>
<feature type="region of interest" description="Disordered" evidence="3">
    <location>
        <begin position="60"/>
        <end position="87"/>
    </location>
</feature>
<dbReference type="Proteomes" id="UP000738349">
    <property type="component" value="Unassembled WGS sequence"/>
</dbReference>
<reference evidence="6" key="1">
    <citation type="journal article" date="2021" name="Nat. Commun.">
        <title>Genetic determinants of endophytism in the Arabidopsis root mycobiome.</title>
        <authorList>
            <person name="Mesny F."/>
            <person name="Miyauchi S."/>
            <person name="Thiergart T."/>
            <person name="Pickel B."/>
            <person name="Atanasova L."/>
            <person name="Karlsson M."/>
            <person name="Huettel B."/>
            <person name="Barry K.W."/>
            <person name="Haridas S."/>
            <person name="Chen C."/>
            <person name="Bauer D."/>
            <person name="Andreopoulos W."/>
            <person name="Pangilinan J."/>
            <person name="LaButti K."/>
            <person name="Riley R."/>
            <person name="Lipzen A."/>
            <person name="Clum A."/>
            <person name="Drula E."/>
            <person name="Henrissat B."/>
            <person name="Kohler A."/>
            <person name="Grigoriev I.V."/>
            <person name="Martin F.M."/>
            <person name="Hacquard S."/>
        </authorList>
    </citation>
    <scope>NUCLEOTIDE SEQUENCE</scope>
    <source>
        <strain evidence="6">MPI-CAGE-AT-0147</strain>
    </source>
</reference>
<dbReference type="InterPro" id="IPR017853">
    <property type="entry name" value="GH"/>
</dbReference>
<dbReference type="Gene3D" id="3.20.20.70">
    <property type="entry name" value="Aldolase class I"/>
    <property type="match status" value="1"/>
</dbReference>
<proteinExistence type="predicted"/>
<dbReference type="GO" id="GO:0004557">
    <property type="term" value="F:alpha-galactosidase activity"/>
    <property type="evidence" value="ECO:0007669"/>
    <property type="project" value="UniProtKB-EC"/>
</dbReference>
<dbReference type="PANTHER" id="PTHR35273">
    <property type="entry name" value="ALPHA-1,4 POLYGALACTOSAMINIDASE, PUTATIVE (AFU_ORTHOLOGUE AFUA_3G07890)-RELATED"/>
    <property type="match status" value="1"/>
</dbReference>
<dbReference type="InterPro" id="IPR004352">
    <property type="entry name" value="GH114_TIM-barrel"/>
</dbReference>
<dbReference type="Pfam" id="PF03537">
    <property type="entry name" value="Glyco_hydro_114"/>
    <property type="match status" value="1"/>
</dbReference>
<protein>
    <recommendedName>
        <fullName evidence="2">alpha-galactosidase</fullName>
        <ecNumber evidence="2">3.2.1.22</ecNumber>
    </recommendedName>
</protein>
<feature type="transmembrane region" description="Helical" evidence="4">
    <location>
        <begin position="34"/>
        <end position="55"/>
    </location>
</feature>
<dbReference type="EMBL" id="JAGMUV010000007">
    <property type="protein sequence ID" value="KAH7148946.1"/>
    <property type="molecule type" value="Genomic_DNA"/>
</dbReference>
<dbReference type="OrthoDB" id="2108802at2759"/>
<evidence type="ECO:0000313" key="7">
    <source>
        <dbReference type="Proteomes" id="UP000738349"/>
    </source>
</evidence>
<accession>A0A9P9EZ86</accession>
<dbReference type="PANTHER" id="PTHR35273:SF2">
    <property type="entry name" value="ALPHA-GALACTOSIDASE"/>
    <property type="match status" value="1"/>
</dbReference>
<sequence length="352" mass="37696">MSATEVGSTTGVMAENKLNSGGATKAGWPLWKKLAVFGTALIVAIALGVGLGVGLTRGNGNDDDGDNDNNDGDSGSGSGNNGTNTTGIWQPAVGTSWQIILKYPIALDDDSTDGLAPNVSIWDLDMYDNDETVFTALVEAGKHIICYFSAGSYEDWRDDAGDFAKADLGDDLDGWEGEKWLNISSPAVRKIMKKRIKYAADKGCHAIDPDNVDGYQNENGLNLTEADTISYVKFLSEEAAQYNMSTGLKNAGGIISDVIDYVHFSVNEQCIEYSECETFAAFIDADKPVFNIEYPSKAPKVSSSKKSEICGTSGSAAGTKGFSKVIKKMILDGWVEYCGESETYTTDVDKSD</sequence>
<dbReference type="SUPFAM" id="SSF51445">
    <property type="entry name" value="(Trans)glycosidases"/>
    <property type="match status" value="1"/>
</dbReference>
<evidence type="ECO:0000256" key="2">
    <source>
        <dbReference type="ARBA" id="ARBA00012755"/>
    </source>
</evidence>
<dbReference type="AlphaFoldDB" id="A0A9P9EZ86"/>
<evidence type="ECO:0000259" key="5">
    <source>
        <dbReference type="Pfam" id="PF03537"/>
    </source>
</evidence>
<evidence type="ECO:0000256" key="1">
    <source>
        <dbReference type="ARBA" id="ARBA00001255"/>
    </source>
</evidence>
<evidence type="ECO:0000313" key="6">
    <source>
        <dbReference type="EMBL" id="KAH7148946.1"/>
    </source>
</evidence>
<organism evidence="6 7">
    <name type="scientific">Dactylonectria macrodidyma</name>
    <dbReference type="NCBI Taxonomy" id="307937"/>
    <lineage>
        <taxon>Eukaryota</taxon>
        <taxon>Fungi</taxon>
        <taxon>Dikarya</taxon>
        <taxon>Ascomycota</taxon>
        <taxon>Pezizomycotina</taxon>
        <taxon>Sordariomycetes</taxon>
        <taxon>Hypocreomycetidae</taxon>
        <taxon>Hypocreales</taxon>
        <taxon>Nectriaceae</taxon>
        <taxon>Dactylonectria</taxon>
    </lineage>
</organism>
<feature type="domain" description="Glycoside-hydrolase family GH114 TIM-barrel" evidence="5">
    <location>
        <begin position="96"/>
        <end position="334"/>
    </location>
</feature>
<comment type="caution">
    <text evidence="6">The sequence shown here is derived from an EMBL/GenBank/DDBJ whole genome shotgun (WGS) entry which is preliminary data.</text>
</comment>
<name>A0A9P9EZ86_9HYPO</name>
<evidence type="ECO:0000256" key="3">
    <source>
        <dbReference type="SAM" id="MobiDB-lite"/>
    </source>
</evidence>
<dbReference type="InterPro" id="IPR013785">
    <property type="entry name" value="Aldolase_TIM"/>
</dbReference>
<keyword evidence="4" id="KW-0472">Membrane</keyword>
<keyword evidence="7" id="KW-1185">Reference proteome</keyword>
<evidence type="ECO:0000256" key="4">
    <source>
        <dbReference type="SAM" id="Phobius"/>
    </source>
</evidence>